<keyword evidence="2" id="KW-1185">Reference proteome</keyword>
<dbReference type="AlphaFoldDB" id="A0A8J7HIX7"/>
<accession>A0A8J7HIX7</accession>
<gene>
    <name evidence="1" type="ORF">I8751_13655</name>
</gene>
<proteinExistence type="predicted"/>
<name>A0A8J7HIX7_9CYAN</name>
<comment type="caution">
    <text evidence="1">The sequence shown here is derived from an EMBL/GenBank/DDBJ whole genome shotgun (WGS) entry which is preliminary data.</text>
</comment>
<dbReference type="RefSeq" id="WP_214439686.1">
    <property type="nucleotide sequence ID" value="NZ_JAECZB010000031.1"/>
</dbReference>
<evidence type="ECO:0000313" key="1">
    <source>
        <dbReference type="EMBL" id="MBH8553401.1"/>
    </source>
</evidence>
<dbReference type="EMBL" id="JAECZB010000031">
    <property type="protein sequence ID" value="MBH8553401.1"/>
    <property type="molecule type" value="Genomic_DNA"/>
</dbReference>
<evidence type="ECO:0000313" key="2">
    <source>
        <dbReference type="Proteomes" id="UP000599391"/>
    </source>
</evidence>
<sequence>MPKKSVINPRTQIVSLIRHASLELSTLANEVEQLGDMAKLEKALKNSPQMIELFRKATWELQNGRLDKVSDLLSESQDEVANEQLREVEAA</sequence>
<organism evidence="1 2">
    <name type="scientific">Atlanticothrix silvestris CENA357</name>
    <dbReference type="NCBI Taxonomy" id="1725252"/>
    <lineage>
        <taxon>Bacteria</taxon>
        <taxon>Bacillati</taxon>
        <taxon>Cyanobacteriota</taxon>
        <taxon>Cyanophyceae</taxon>
        <taxon>Nostocales</taxon>
        <taxon>Nodulariaceae</taxon>
        <taxon>Atlanticothrix</taxon>
        <taxon>Atlanticothrix silvestris</taxon>
    </lineage>
</organism>
<dbReference type="Proteomes" id="UP000599391">
    <property type="component" value="Unassembled WGS sequence"/>
</dbReference>
<protein>
    <submittedName>
        <fullName evidence="1">Uncharacterized protein</fullName>
    </submittedName>
</protein>
<reference evidence="1 2" key="1">
    <citation type="journal article" date="2021" name="Int. J. Syst. Evol. Microbiol.">
        <title>Amazonocrinis nigriterrae gen. nov., sp. nov., Atlanticothrix silvestris gen. nov., sp. nov. and Dendronalium phyllosphericum gen. nov., sp. nov., nostocacean cyanobacteria from Brazilian environments.</title>
        <authorList>
            <person name="Alvarenga D.O."/>
            <person name="Andreote A.P.D."/>
            <person name="Branco L.H.Z."/>
            <person name="Delbaje E."/>
            <person name="Cruz R.B."/>
            <person name="Varani A.M."/>
            <person name="Fiore M.F."/>
        </authorList>
    </citation>
    <scope>NUCLEOTIDE SEQUENCE [LARGE SCALE GENOMIC DNA]</scope>
    <source>
        <strain evidence="1 2">CENA357</strain>
    </source>
</reference>